<evidence type="ECO:0000256" key="2">
    <source>
        <dbReference type="ARBA" id="ARBA00022723"/>
    </source>
</evidence>
<dbReference type="GO" id="GO:0046872">
    <property type="term" value="F:metal ion binding"/>
    <property type="evidence" value="ECO:0007669"/>
    <property type="project" value="UniProtKB-KW"/>
</dbReference>
<dbReference type="OrthoDB" id="9770043at2"/>
<dbReference type="AlphaFoldDB" id="A0A518DKE2"/>
<evidence type="ECO:0000313" key="9">
    <source>
        <dbReference type="Proteomes" id="UP000317648"/>
    </source>
</evidence>
<proteinExistence type="predicted"/>
<dbReference type="Gene3D" id="2.60.120.260">
    <property type="entry name" value="Galactose-binding domain-like"/>
    <property type="match status" value="1"/>
</dbReference>
<keyword evidence="2 4" id="KW-0479">Metal-binding</keyword>
<dbReference type="InterPro" id="IPR011041">
    <property type="entry name" value="Quinoprot_gluc/sorb_DH_b-prop"/>
</dbReference>
<dbReference type="PROSITE" id="PS51007">
    <property type="entry name" value="CYTC"/>
    <property type="match status" value="1"/>
</dbReference>
<dbReference type="InterPro" id="IPR004155">
    <property type="entry name" value="PBS_lyase_HEAT"/>
</dbReference>
<dbReference type="InterPro" id="IPR011042">
    <property type="entry name" value="6-blade_b-propeller_TolB-like"/>
</dbReference>
<protein>
    <recommendedName>
        <fullName evidence="7">Cytochrome c domain-containing protein</fullName>
    </recommendedName>
</protein>
<dbReference type="SUPFAM" id="SSF48371">
    <property type="entry name" value="ARM repeat"/>
    <property type="match status" value="2"/>
</dbReference>
<evidence type="ECO:0000256" key="5">
    <source>
        <dbReference type="SAM" id="MobiDB-lite"/>
    </source>
</evidence>
<dbReference type="SUPFAM" id="SSF46626">
    <property type="entry name" value="Cytochrome c"/>
    <property type="match status" value="1"/>
</dbReference>
<evidence type="ECO:0000256" key="4">
    <source>
        <dbReference type="PROSITE-ProRule" id="PRU00433"/>
    </source>
</evidence>
<dbReference type="InterPro" id="IPR016024">
    <property type="entry name" value="ARM-type_fold"/>
</dbReference>
<dbReference type="GO" id="GO:0020037">
    <property type="term" value="F:heme binding"/>
    <property type="evidence" value="ECO:0007669"/>
    <property type="project" value="InterPro"/>
</dbReference>
<dbReference type="EMBL" id="CP036433">
    <property type="protein sequence ID" value="QDU92298.1"/>
    <property type="molecule type" value="Genomic_DNA"/>
</dbReference>
<feature type="domain" description="Cytochrome c" evidence="7">
    <location>
        <begin position="1061"/>
        <end position="1193"/>
    </location>
</feature>
<dbReference type="InterPro" id="IPR008979">
    <property type="entry name" value="Galactose-bd-like_sf"/>
</dbReference>
<evidence type="ECO:0000313" key="8">
    <source>
        <dbReference type="EMBL" id="QDU92298.1"/>
    </source>
</evidence>
<organism evidence="8 9">
    <name type="scientific">Lignipirellula cremea</name>
    <dbReference type="NCBI Taxonomy" id="2528010"/>
    <lineage>
        <taxon>Bacteria</taxon>
        <taxon>Pseudomonadati</taxon>
        <taxon>Planctomycetota</taxon>
        <taxon>Planctomycetia</taxon>
        <taxon>Pirellulales</taxon>
        <taxon>Pirellulaceae</taxon>
        <taxon>Lignipirellula</taxon>
    </lineage>
</organism>
<evidence type="ECO:0000259" key="7">
    <source>
        <dbReference type="PROSITE" id="PS51007"/>
    </source>
</evidence>
<keyword evidence="6" id="KW-0732">Signal</keyword>
<dbReference type="InterPro" id="IPR013427">
    <property type="entry name" value="Haem-bd_dom_put"/>
</dbReference>
<feature type="chain" id="PRO_5022233912" description="Cytochrome c domain-containing protein" evidence="6">
    <location>
        <begin position="29"/>
        <end position="1193"/>
    </location>
</feature>
<dbReference type="SMART" id="SM00567">
    <property type="entry name" value="EZ_HEAT"/>
    <property type="match status" value="3"/>
</dbReference>
<dbReference type="SUPFAM" id="SSF50952">
    <property type="entry name" value="Soluble quinoprotein glucose dehydrogenase"/>
    <property type="match status" value="1"/>
</dbReference>
<keyword evidence="3 4" id="KW-0408">Iron</keyword>
<dbReference type="GO" id="GO:0009055">
    <property type="term" value="F:electron transfer activity"/>
    <property type="evidence" value="ECO:0007669"/>
    <property type="project" value="InterPro"/>
</dbReference>
<feature type="compositionally biased region" description="Gly residues" evidence="5">
    <location>
        <begin position="184"/>
        <end position="195"/>
    </location>
</feature>
<keyword evidence="1 4" id="KW-0349">Heme</keyword>
<dbReference type="PANTHER" id="PTHR33546">
    <property type="entry name" value="LARGE, MULTIFUNCTIONAL SECRETED PROTEIN-RELATED"/>
    <property type="match status" value="1"/>
</dbReference>
<dbReference type="Gene3D" id="1.10.760.10">
    <property type="entry name" value="Cytochrome c-like domain"/>
    <property type="match status" value="1"/>
</dbReference>
<feature type="signal peptide" evidence="6">
    <location>
        <begin position="1"/>
        <end position="28"/>
    </location>
</feature>
<dbReference type="InterPro" id="IPR036909">
    <property type="entry name" value="Cyt_c-like_dom_sf"/>
</dbReference>
<evidence type="ECO:0000256" key="3">
    <source>
        <dbReference type="ARBA" id="ARBA00023004"/>
    </source>
</evidence>
<reference evidence="8 9" key="1">
    <citation type="submission" date="2019-02" db="EMBL/GenBank/DDBJ databases">
        <title>Deep-cultivation of Planctomycetes and their phenomic and genomic characterization uncovers novel biology.</title>
        <authorList>
            <person name="Wiegand S."/>
            <person name="Jogler M."/>
            <person name="Boedeker C."/>
            <person name="Pinto D."/>
            <person name="Vollmers J."/>
            <person name="Rivas-Marin E."/>
            <person name="Kohn T."/>
            <person name="Peeters S.H."/>
            <person name="Heuer A."/>
            <person name="Rast P."/>
            <person name="Oberbeckmann S."/>
            <person name="Bunk B."/>
            <person name="Jeske O."/>
            <person name="Meyerdierks A."/>
            <person name="Storesund J.E."/>
            <person name="Kallscheuer N."/>
            <person name="Luecker S."/>
            <person name="Lage O.M."/>
            <person name="Pohl T."/>
            <person name="Merkel B.J."/>
            <person name="Hornburger P."/>
            <person name="Mueller R.-W."/>
            <person name="Bruemmer F."/>
            <person name="Labrenz M."/>
            <person name="Spormann A.M."/>
            <person name="Op den Camp H."/>
            <person name="Overmann J."/>
            <person name="Amann R."/>
            <person name="Jetten M.S.M."/>
            <person name="Mascher T."/>
            <person name="Medema M.H."/>
            <person name="Devos D.P."/>
            <person name="Kaster A.-K."/>
            <person name="Ovreas L."/>
            <person name="Rohde M."/>
            <person name="Galperin M.Y."/>
            <person name="Jogler C."/>
        </authorList>
    </citation>
    <scope>NUCLEOTIDE SEQUENCE [LARGE SCALE GENOMIC DNA]</scope>
    <source>
        <strain evidence="8 9">Pla85_3_4</strain>
    </source>
</reference>
<sequence length="1193" mass="131398" precursor="true">MQNYLTRPNPWVFFLFATWIVQTSSVQADPPPSIGWIWDDPLAAQGDSTKEPRYFRRTFELTANAATASLHITADDRYVVYINGQKVGEDGAWASVESYEVAKILRAGKNVLAVAASNGGGQAGLLTWLEVQTTDKKTLVVGSDRNMKASLQAADQWDQTAFDDTPWAKVGMLGNARISPWNLFGGGGGGGGGQPGSSNAADKSIRERLSADEEQPRFILPDGFEIELVAAEPQVINPITMVVDDEGNIYVSESHTYRYGAGGSPIKPFTNPIVRLEPQADGKSYRRVMVAEGFDEPVMGLAIRDGKLWCTANNYLYQFDLDENGKATNRQTLLVDRNKAWNPFGMFVLEWGPDGLLYMSVGNHNIDIRPARGEGEAEPTESISGQGSSGIVMRMNPDGSNMQRLVHGLRVPYSFEYDPFGQLWLLSNGQGNPNRFVRVIDGVDYHCYSRAVPNDWLTGRHPLSPPCFELPNGARTQLLRYYGAAYPEEYVGSLFLDNWGAHGFAAANRSVFRYALDEHNNVASKHAFVSCSDPHFRCSHVALDPNGNLLVADWYGRDDESDLTGRIWRVKYVGKEPIPQVEHKLDSPHWSDDAYAVAALGSPQHRIREQAIERLLERAKASDNDADSVVAALARQAAKAEQPLGAAGALWTLLRIDTPNSKAAIASGAQHPEWRVRRLAVNILRRYELPQAATIARSLAQDAELAVRLEAALALKNSQEIHSALLAVLSDGAAEDPHLRYEAAWHLAQHASAEQNALEKLLDAEDENLRLAGLIALDIACYESFGSRPYAEGLLAARLADPGSLPVEYLLEILRANRSKAGLDGLRRLVARTDLPGPITAAAILALRSLSGEVSDQLIESAGDRLLAAVENGEVQLQSSSDCLLLLRLLDDRPANDFAMQQLTALSNHNDPAVREAAFGLIRKFGRKAAPLTTLFRQRLSDPKQKLDRRLEILAVLPAIEEEPDVKLWTQLLADPATEIRTDAIRSWRQFKDHPSLVSVLVDAEASIVRRDSALEDDLATVLKQLLTGSQVAPVEQADKEKLAHAILTAVESLTSEQNKTAPLLGRRVFERSACVKCHTTISADSPLAPTLKGVGKQKLEYLIESVLHPSQVIKTGFLVETIITTDGKVLSGLVREEGNHLRVLEVERESLVSKDRVDERSVLKKSLMPEGQEQQWSRREFVDLIAYLRSLK</sequence>
<name>A0A518DKE2_9BACT</name>
<gene>
    <name evidence="8" type="ORF">Pla8534_00430</name>
</gene>
<dbReference type="InterPro" id="IPR055557">
    <property type="entry name" value="DUF7133"/>
</dbReference>
<keyword evidence="9" id="KW-1185">Reference proteome</keyword>
<dbReference type="InterPro" id="IPR009056">
    <property type="entry name" value="Cyt_c-like_dom"/>
</dbReference>
<dbReference type="Gene3D" id="2.120.10.30">
    <property type="entry name" value="TolB, C-terminal domain"/>
    <property type="match status" value="1"/>
</dbReference>
<accession>A0A518DKE2</accession>
<dbReference type="NCBIfam" id="TIGR02603">
    <property type="entry name" value="CxxCH_TIGR02603"/>
    <property type="match status" value="1"/>
</dbReference>
<dbReference type="Pfam" id="PF23500">
    <property type="entry name" value="DUF7133"/>
    <property type="match status" value="1"/>
</dbReference>
<dbReference type="Proteomes" id="UP000317648">
    <property type="component" value="Chromosome"/>
</dbReference>
<evidence type="ECO:0000256" key="6">
    <source>
        <dbReference type="SAM" id="SignalP"/>
    </source>
</evidence>
<feature type="region of interest" description="Disordered" evidence="5">
    <location>
        <begin position="184"/>
        <end position="204"/>
    </location>
</feature>
<dbReference type="RefSeq" id="WP_145048127.1">
    <property type="nucleotide sequence ID" value="NZ_CP036433.1"/>
</dbReference>
<feature type="region of interest" description="Disordered" evidence="5">
    <location>
        <begin position="371"/>
        <end position="390"/>
    </location>
</feature>
<dbReference type="PANTHER" id="PTHR33546:SF1">
    <property type="entry name" value="LARGE, MULTIFUNCTIONAL SECRETED PROTEIN"/>
    <property type="match status" value="1"/>
</dbReference>
<dbReference type="SUPFAM" id="SSF49785">
    <property type="entry name" value="Galactose-binding domain-like"/>
    <property type="match status" value="1"/>
</dbReference>
<evidence type="ECO:0000256" key="1">
    <source>
        <dbReference type="ARBA" id="ARBA00022617"/>
    </source>
</evidence>
<dbReference type="InterPro" id="IPR011989">
    <property type="entry name" value="ARM-like"/>
</dbReference>
<dbReference type="KEGG" id="lcre:Pla8534_00430"/>
<dbReference type="Gene3D" id="1.25.10.10">
    <property type="entry name" value="Leucine-rich Repeat Variant"/>
    <property type="match status" value="2"/>
</dbReference>